<dbReference type="Proteomes" id="UP001307849">
    <property type="component" value="Unassembled WGS sequence"/>
</dbReference>
<evidence type="ECO:0000313" key="2">
    <source>
        <dbReference type="Proteomes" id="UP001307849"/>
    </source>
</evidence>
<dbReference type="EMBL" id="JAVHJM010000007">
    <property type="protein sequence ID" value="KAK6510808.1"/>
    <property type="molecule type" value="Genomic_DNA"/>
</dbReference>
<evidence type="ECO:0008006" key="3">
    <source>
        <dbReference type="Google" id="ProtNLM"/>
    </source>
</evidence>
<dbReference type="PROSITE" id="PS51257">
    <property type="entry name" value="PROKAR_LIPOPROTEIN"/>
    <property type="match status" value="1"/>
</dbReference>
<protein>
    <recommendedName>
        <fullName evidence="3">Phospholipase D</fullName>
    </recommendedName>
</protein>
<proteinExistence type="predicted"/>
<dbReference type="GO" id="GO:0008081">
    <property type="term" value="F:phosphoric diester hydrolase activity"/>
    <property type="evidence" value="ECO:0007669"/>
    <property type="project" value="InterPro"/>
</dbReference>
<gene>
    <name evidence="1" type="ORF">TWF506_009903</name>
</gene>
<organism evidence="1 2">
    <name type="scientific">Arthrobotrys conoides</name>
    <dbReference type="NCBI Taxonomy" id="74498"/>
    <lineage>
        <taxon>Eukaryota</taxon>
        <taxon>Fungi</taxon>
        <taxon>Dikarya</taxon>
        <taxon>Ascomycota</taxon>
        <taxon>Pezizomycotina</taxon>
        <taxon>Orbiliomycetes</taxon>
        <taxon>Orbiliales</taxon>
        <taxon>Orbiliaceae</taxon>
        <taxon>Arthrobotrys</taxon>
    </lineage>
</organism>
<dbReference type="GO" id="GO:0006629">
    <property type="term" value="P:lipid metabolic process"/>
    <property type="evidence" value="ECO:0007669"/>
    <property type="project" value="InterPro"/>
</dbReference>
<name>A0AAN8RLM8_9PEZI</name>
<dbReference type="InterPro" id="IPR017946">
    <property type="entry name" value="PLC-like_Pdiesterase_TIM-brl"/>
</dbReference>
<reference evidence="1 2" key="1">
    <citation type="submission" date="2019-10" db="EMBL/GenBank/DDBJ databases">
        <authorList>
            <person name="Palmer J.M."/>
        </authorList>
    </citation>
    <scope>NUCLEOTIDE SEQUENCE [LARGE SCALE GENOMIC DNA]</scope>
    <source>
        <strain evidence="1 2">TWF506</strain>
    </source>
</reference>
<evidence type="ECO:0000313" key="1">
    <source>
        <dbReference type="EMBL" id="KAK6510808.1"/>
    </source>
</evidence>
<accession>A0AAN8RLM8</accession>
<dbReference type="Gene3D" id="3.20.20.190">
    <property type="entry name" value="Phosphatidylinositol (PI) phosphodiesterase"/>
    <property type="match status" value="1"/>
</dbReference>
<comment type="caution">
    <text evidence="1">The sequence shown here is derived from an EMBL/GenBank/DDBJ whole genome shotgun (WGS) entry which is preliminary data.</text>
</comment>
<keyword evidence="2" id="KW-1185">Reference proteome</keyword>
<dbReference type="AlphaFoldDB" id="A0AAN8RLM8"/>
<sequence>MLFKPRVTISLAVYAAAQIFSSCGLVHASVSENTSQQVLKQHDQEIFKDNNNNVENGPASSVETMSRGRPFYAIAHHVLDRAGVDAALKHGANAIEIDFMAWKQGAGPPNWWADHDGHEFSTGDKAEVILEHIATKRRQGGNVVFVWFDIKNANLCDPNDQTWYKCSVHHLQDLARKYLIPSGVRVLYGTNSDNDIKAGSLAKLISRGPLHPFEAIDIDGDYENVAAMFRKYGSSLSTTQRVMSKGLFNWRLDRAPILLEIKKATFSNLFGRSFAWTSINDSNDEDMMRQLIDDSRADGLIYGGILEYQDGPLSKAPIERLKRVVSTLNVHFAQAGDAKPW</sequence>